<evidence type="ECO:0000313" key="2">
    <source>
        <dbReference type="Proteomes" id="UP000039021"/>
    </source>
</evidence>
<comment type="caution">
    <text evidence="1">The sequence shown here is derived from an EMBL/GenBank/DDBJ whole genome shotgun (WGS) entry which is preliminary data.</text>
</comment>
<accession>A0A916LBP6</accession>
<dbReference type="AlphaFoldDB" id="A0A916LBP6"/>
<name>A0A916LBP6_MYCTX</name>
<evidence type="ECO:0000313" key="1">
    <source>
        <dbReference type="EMBL" id="COY16348.1"/>
    </source>
</evidence>
<sequence length="47" mass="5119">MTYLAAVAALSWVCRDGALRVKYRCWSRIAAVSSAMTATKDSVIMPP</sequence>
<organism evidence="1 2">
    <name type="scientific">Mycobacterium tuberculosis</name>
    <dbReference type="NCBI Taxonomy" id="1773"/>
    <lineage>
        <taxon>Bacteria</taxon>
        <taxon>Bacillati</taxon>
        <taxon>Actinomycetota</taxon>
        <taxon>Actinomycetes</taxon>
        <taxon>Mycobacteriales</taxon>
        <taxon>Mycobacteriaceae</taxon>
        <taxon>Mycobacterium</taxon>
        <taxon>Mycobacterium tuberculosis complex</taxon>
    </lineage>
</organism>
<dbReference type="EMBL" id="CSBK01000971">
    <property type="protein sequence ID" value="COY16348.1"/>
    <property type="molecule type" value="Genomic_DNA"/>
</dbReference>
<reference evidence="2" key="1">
    <citation type="submission" date="2015-03" db="EMBL/GenBank/DDBJ databases">
        <authorList>
            <consortium name="Pathogen Informatics"/>
        </authorList>
    </citation>
    <scope>NUCLEOTIDE SEQUENCE [LARGE SCALE GENOMIC DNA]</scope>
    <source>
        <strain evidence="2">N09902308</strain>
    </source>
</reference>
<gene>
    <name evidence="1" type="ORF">ERS007739_02206</name>
</gene>
<proteinExistence type="predicted"/>
<dbReference type="Proteomes" id="UP000039021">
    <property type="component" value="Unassembled WGS sequence"/>
</dbReference>
<protein>
    <submittedName>
        <fullName evidence="1">Uncharacterized protein</fullName>
    </submittedName>
</protein>